<dbReference type="SUPFAM" id="SSF55486">
    <property type="entry name" value="Metalloproteases ('zincins'), catalytic domain"/>
    <property type="match status" value="1"/>
</dbReference>
<reference evidence="4" key="1">
    <citation type="journal article" date="2019" name="Int. J. Syst. Evol. Microbiol.">
        <title>The Global Catalogue of Microorganisms (GCM) 10K type strain sequencing project: providing services to taxonomists for standard genome sequencing and annotation.</title>
        <authorList>
            <consortium name="The Broad Institute Genomics Platform"/>
            <consortium name="The Broad Institute Genome Sequencing Center for Infectious Disease"/>
            <person name="Wu L."/>
            <person name="Ma J."/>
        </authorList>
    </citation>
    <scope>NUCLEOTIDE SEQUENCE [LARGE SCALE GENOMIC DNA]</scope>
    <source>
        <strain evidence="4">JCM 12125</strain>
    </source>
</reference>
<feature type="transmembrane region" description="Helical" evidence="1">
    <location>
        <begin position="176"/>
        <end position="196"/>
    </location>
</feature>
<dbReference type="InterPro" id="IPR027268">
    <property type="entry name" value="Peptidase_M4/M1_CTD_sf"/>
</dbReference>
<dbReference type="PANTHER" id="PTHR43471">
    <property type="entry name" value="ABC TRANSPORTER PERMEASE"/>
    <property type="match status" value="1"/>
</dbReference>
<feature type="transmembrane region" description="Helical" evidence="1">
    <location>
        <begin position="52"/>
        <end position="80"/>
    </location>
</feature>
<dbReference type="InterPro" id="IPR014782">
    <property type="entry name" value="Peptidase_M1_dom"/>
</dbReference>
<dbReference type="Pfam" id="PF01433">
    <property type="entry name" value="Peptidase_M1"/>
    <property type="match status" value="1"/>
</dbReference>
<keyword evidence="1" id="KW-0812">Transmembrane</keyword>
<accession>A0ABW0FT46</accession>
<feature type="transmembrane region" description="Helical" evidence="1">
    <location>
        <begin position="410"/>
        <end position="433"/>
    </location>
</feature>
<keyword evidence="3" id="KW-0031">Aminopeptidase</keyword>
<feature type="transmembrane region" description="Helical" evidence="1">
    <location>
        <begin position="245"/>
        <end position="262"/>
    </location>
</feature>
<organism evidence="3 4">
    <name type="scientific">Brevundimonas staleyi</name>
    <dbReference type="NCBI Taxonomy" id="74326"/>
    <lineage>
        <taxon>Bacteria</taxon>
        <taxon>Pseudomonadati</taxon>
        <taxon>Pseudomonadota</taxon>
        <taxon>Alphaproteobacteria</taxon>
        <taxon>Caulobacterales</taxon>
        <taxon>Caulobacteraceae</taxon>
        <taxon>Brevundimonas</taxon>
    </lineage>
</organism>
<dbReference type="PANTHER" id="PTHR43471:SF3">
    <property type="entry name" value="ABC TRANSPORTER PERMEASE PROTEIN NATB"/>
    <property type="match status" value="1"/>
</dbReference>
<feature type="transmembrane region" description="Helical" evidence="1">
    <location>
        <begin position="566"/>
        <end position="588"/>
    </location>
</feature>
<feature type="transmembrane region" description="Helical" evidence="1">
    <location>
        <begin position="474"/>
        <end position="494"/>
    </location>
</feature>
<dbReference type="RefSeq" id="WP_374037176.1">
    <property type="nucleotide sequence ID" value="NZ_CP169082.1"/>
</dbReference>
<gene>
    <name evidence="3" type="ORF">ACFPIE_11690</name>
</gene>
<evidence type="ECO:0000259" key="2">
    <source>
        <dbReference type="Pfam" id="PF01433"/>
    </source>
</evidence>
<sequence length="1192" mass="132932">MFGKIAAFEFRYQLRQPAFWVIAIVFGLLAFGSVAASDNISIGSGGNVHKNAPYALATINAVMGMFFMLATTAIVANVVVRDVQTGFGPMVQATPLTKFDYLYGRFTGAFLATALCFLVITLGVMAGTLAPWIDRETVGPFQPWDYLYNYLIVGLPGVFLTSALFFALATVTRSMMATYVGVVGVFIAYLTATSVLGSKPEFEVAMAWGEPFGMGAFGLVTKYWTAAERNTLNVPLEGVFLWNRLLWTGISVAILGAAYVLYRPSIRGAKEGKTDKLRKLAEAAPAAPATIGPLPSPREGFAAGWARLTSRTAFEMSLVFKSPAYVILMLLGLAFAVSTLLFTGEIYGAPLLLVTRVVITGLTGAFALIAMIVAIYYSGELVWRDRERKVHEIIDASSTPDWTFLIPKTLALILVLASILIAGVVAGVAVQLFKGYTDFEFGKYLMWYVVPGTVNFALLAVLAIFVQSLAPNKFVGWAIMVVYMISTIVARNMGFDHVLYRYGSGIPVPLSDMNGRGDYAGFAAWLDAYWSMAAVILLTLGYALWRRGTETRLTPRLKRLPHRLMGPAGVVGGLALVAFIGLGSFIYVNTNVWNEYRNQSAEEKLQAEYERTLLRFETTPQPTLVDVKLDLDLHPHAPRLETKGTYTVENRTGAPLSEMHLRWNDDLEMKTLTVQGARMVREWPEFDYRIYRFDTPMAPGERRTVSFDTVLQQRGFKVRGNTTRIVDNGTFVTNGEFAPMIGMNRSSLLQDRSKRRKYGLPAELRPAKLEDMTATGRNYIGADWVTADVTVTTDADQTPLAPGMVRSDTTANGRRTMRFVTESPVLYFLSVQSARYEIARQTHNGVEMVVFHDPQHATNVPRMMTALETSLDYFQANFSPYQFRQARISEFPDYASYAQSFPNTFAWSEGLGFIADLRDETKIDYVTYIGAHEFAHQWWAHQVVGANMQGATLMSETLAQYSALMVMREMYGPDKIRRFLKFELDNYLRSRGTELIEELPLNRMENQQYIHYRKGAVVMYLLADQIGEANVNRALAQFLQTHAFKPAPYPRSTDLIALFRANAPANKQHLITDLFERITLYDVKTTAATATRRRDGRWDVTVTVEARKLYADGKGEETEAPLNETFDIGLFSAMPGKGAFDASNVLLFERRPLRSGTQTFRFTTAAKPAFAGADPYNKWIDRNSDDNVRAVD</sequence>
<protein>
    <submittedName>
        <fullName evidence="3">M1 family aminopeptidase</fullName>
    </submittedName>
</protein>
<feature type="transmembrane region" description="Helical" evidence="1">
    <location>
        <begin position="147"/>
        <end position="169"/>
    </location>
</feature>
<feature type="transmembrane region" description="Helical" evidence="1">
    <location>
        <begin position="528"/>
        <end position="545"/>
    </location>
</feature>
<dbReference type="Proteomes" id="UP001596152">
    <property type="component" value="Unassembled WGS sequence"/>
</dbReference>
<feature type="transmembrane region" description="Helical" evidence="1">
    <location>
        <begin position="101"/>
        <end position="127"/>
    </location>
</feature>
<evidence type="ECO:0000256" key="1">
    <source>
        <dbReference type="SAM" id="Phobius"/>
    </source>
</evidence>
<keyword evidence="3" id="KW-0645">Protease</keyword>
<keyword evidence="1" id="KW-0472">Membrane</keyword>
<feature type="transmembrane region" description="Helical" evidence="1">
    <location>
        <begin position="324"/>
        <end position="347"/>
    </location>
</feature>
<dbReference type="GO" id="GO:0004177">
    <property type="term" value="F:aminopeptidase activity"/>
    <property type="evidence" value="ECO:0007669"/>
    <property type="project" value="UniProtKB-KW"/>
</dbReference>
<evidence type="ECO:0000313" key="3">
    <source>
        <dbReference type="EMBL" id="MFC5344579.1"/>
    </source>
</evidence>
<feature type="transmembrane region" description="Helical" evidence="1">
    <location>
        <begin position="353"/>
        <end position="379"/>
    </location>
</feature>
<proteinExistence type="predicted"/>
<keyword evidence="3" id="KW-0378">Hydrolase</keyword>
<dbReference type="Gene3D" id="1.10.390.10">
    <property type="entry name" value="Neutral Protease Domain 2"/>
    <property type="match status" value="1"/>
</dbReference>
<feature type="domain" description="Peptidase M1 membrane alanine aminopeptidase" evidence="2">
    <location>
        <begin position="871"/>
        <end position="1047"/>
    </location>
</feature>
<feature type="transmembrane region" description="Helical" evidence="1">
    <location>
        <begin position="445"/>
        <end position="467"/>
    </location>
</feature>
<keyword evidence="1" id="KW-1133">Transmembrane helix</keyword>
<name>A0ABW0FT46_9CAUL</name>
<comment type="caution">
    <text evidence="3">The sequence shown here is derived from an EMBL/GenBank/DDBJ whole genome shotgun (WGS) entry which is preliminary data.</text>
</comment>
<evidence type="ECO:0000313" key="4">
    <source>
        <dbReference type="Proteomes" id="UP001596152"/>
    </source>
</evidence>
<dbReference type="EMBL" id="JBHSLF010000022">
    <property type="protein sequence ID" value="MFC5344579.1"/>
    <property type="molecule type" value="Genomic_DNA"/>
</dbReference>
<keyword evidence="4" id="KW-1185">Reference proteome</keyword>